<feature type="transmembrane region" description="Helical" evidence="2">
    <location>
        <begin position="35"/>
        <end position="56"/>
    </location>
</feature>
<dbReference type="InterPro" id="IPR005642">
    <property type="entry name" value="LysO"/>
</dbReference>
<evidence type="ECO:0000313" key="3">
    <source>
        <dbReference type="EMBL" id="HJA78101.1"/>
    </source>
</evidence>
<dbReference type="EMBL" id="DWZD01000007">
    <property type="protein sequence ID" value="HJA78101.1"/>
    <property type="molecule type" value="Genomic_DNA"/>
</dbReference>
<gene>
    <name evidence="3" type="ORF">H9784_00810</name>
</gene>
<evidence type="ECO:0000313" key="4">
    <source>
        <dbReference type="Proteomes" id="UP000823821"/>
    </source>
</evidence>
<evidence type="ECO:0000256" key="2">
    <source>
        <dbReference type="SAM" id="Phobius"/>
    </source>
</evidence>
<proteinExistence type="predicted"/>
<dbReference type="GO" id="GO:0015661">
    <property type="term" value="F:L-lysine efflux transmembrane transporter activity"/>
    <property type="evidence" value="ECO:0007669"/>
    <property type="project" value="InterPro"/>
</dbReference>
<dbReference type="Proteomes" id="UP000823821">
    <property type="component" value="Unassembled WGS sequence"/>
</dbReference>
<reference evidence="3" key="2">
    <citation type="submission" date="2021-04" db="EMBL/GenBank/DDBJ databases">
        <authorList>
            <person name="Gilroy R."/>
        </authorList>
    </citation>
    <scope>NUCLEOTIDE SEQUENCE</scope>
    <source>
        <strain evidence="3">5032</strain>
    </source>
</reference>
<keyword evidence="2" id="KW-1133">Transmembrane helix</keyword>
<keyword evidence="2" id="KW-0472">Membrane</keyword>
<evidence type="ECO:0000256" key="1">
    <source>
        <dbReference type="SAM" id="MobiDB-lite"/>
    </source>
</evidence>
<protein>
    <submittedName>
        <fullName evidence="3">Lysine exporter LysO family protein</fullName>
    </submittedName>
</protein>
<feature type="transmembrane region" description="Helical" evidence="2">
    <location>
        <begin position="63"/>
        <end position="81"/>
    </location>
</feature>
<reference evidence="3" key="1">
    <citation type="journal article" date="2021" name="PeerJ">
        <title>Extensive microbial diversity within the chicken gut microbiome revealed by metagenomics and culture.</title>
        <authorList>
            <person name="Gilroy R."/>
            <person name="Ravi A."/>
            <person name="Getino M."/>
            <person name="Pursley I."/>
            <person name="Horton D.L."/>
            <person name="Alikhan N.F."/>
            <person name="Baker D."/>
            <person name="Gharbi K."/>
            <person name="Hall N."/>
            <person name="Watson M."/>
            <person name="Adriaenssens E.M."/>
            <person name="Foster-Nyarko E."/>
            <person name="Jarju S."/>
            <person name="Secka A."/>
            <person name="Antonio M."/>
            <person name="Oren A."/>
            <person name="Chaudhuri R.R."/>
            <person name="La Ragione R."/>
            <person name="Hildebrand F."/>
            <person name="Pallen M.J."/>
        </authorList>
    </citation>
    <scope>NUCLEOTIDE SEQUENCE</scope>
    <source>
        <strain evidence="3">5032</strain>
    </source>
</reference>
<accession>A0A9D2HJX3</accession>
<feature type="region of interest" description="Disordered" evidence="1">
    <location>
        <begin position="115"/>
        <end position="136"/>
    </location>
</feature>
<name>A0A9D2HJX3_9BACT</name>
<dbReference type="AlphaFoldDB" id="A0A9D2HJX3"/>
<sequence>MYTPIGLMFLGLALGFGLRKVSCLARVPRAITPTILLMLFVLGLAVGGNKALVANLPTLGGRALALTLAGVAGSLIGVLLIRRHFPGAGPGGRAIAAAEQKERAGSPADAAGLATAFKDAPLPPRGTASGGADDGR</sequence>
<keyword evidence="2" id="KW-0812">Transmembrane</keyword>
<organism evidence="3 4">
    <name type="scientific">Candidatus Desulfovibrio intestinavium</name>
    <dbReference type="NCBI Taxonomy" id="2838534"/>
    <lineage>
        <taxon>Bacteria</taxon>
        <taxon>Pseudomonadati</taxon>
        <taxon>Thermodesulfobacteriota</taxon>
        <taxon>Desulfovibrionia</taxon>
        <taxon>Desulfovibrionales</taxon>
        <taxon>Desulfovibrionaceae</taxon>
        <taxon>Desulfovibrio</taxon>
    </lineage>
</organism>
<dbReference type="Pfam" id="PF03956">
    <property type="entry name" value="Lys_export"/>
    <property type="match status" value="1"/>
</dbReference>
<comment type="caution">
    <text evidence="3">The sequence shown here is derived from an EMBL/GenBank/DDBJ whole genome shotgun (WGS) entry which is preliminary data.</text>
</comment>